<proteinExistence type="predicted"/>
<accession>A0A845PQX1</accession>
<evidence type="ECO:0000313" key="1">
    <source>
        <dbReference type="EMBL" id="NAW50592.1"/>
    </source>
</evidence>
<protein>
    <submittedName>
        <fullName evidence="1">Uncharacterized protein</fullName>
    </submittedName>
</protein>
<gene>
    <name evidence="1" type="ORF">GNY06_04065</name>
</gene>
<dbReference type="AlphaFoldDB" id="A0A845PQX1"/>
<dbReference type="Proteomes" id="UP000553459">
    <property type="component" value="Unassembled WGS sequence"/>
</dbReference>
<keyword evidence="2" id="KW-1185">Reference proteome</keyword>
<dbReference type="EMBL" id="JAAABJ010000366">
    <property type="protein sequence ID" value="NAW50592.1"/>
    <property type="molecule type" value="Genomic_DNA"/>
</dbReference>
<evidence type="ECO:0000313" key="2">
    <source>
        <dbReference type="Proteomes" id="UP000553459"/>
    </source>
</evidence>
<organism evidence="1 2">
    <name type="scientific">Elizabethkingia argenteiflava</name>
    <dbReference type="NCBI Taxonomy" id="2681556"/>
    <lineage>
        <taxon>Bacteria</taxon>
        <taxon>Pseudomonadati</taxon>
        <taxon>Bacteroidota</taxon>
        <taxon>Flavobacteriia</taxon>
        <taxon>Flavobacteriales</taxon>
        <taxon>Weeksellaceae</taxon>
        <taxon>Elizabethkingia</taxon>
    </lineage>
</organism>
<name>A0A845PQX1_9FLAO</name>
<sequence>MQEKLPYHPYLSPYYDGEAPTLKEFVENSPKLNETMNLIRQNKKDIPESGQLIYSELAVEEFPKLKEYLLQEVGYKLDEVGIITGATSKPNRLKIQDELFGKNKSGHRK</sequence>
<comment type="caution">
    <text evidence="1">The sequence shown here is derived from an EMBL/GenBank/DDBJ whole genome shotgun (WGS) entry which is preliminary data.</text>
</comment>
<reference evidence="1 2" key="1">
    <citation type="submission" date="2019-11" db="EMBL/GenBank/DDBJ databases">
        <title>Characterization of Elizabethkingia argenteiflava sp. nov., isolated from inner surface of Soybean Pods.</title>
        <authorList>
            <person name="Mo S."/>
        </authorList>
    </citation>
    <scope>NUCLEOTIDE SEQUENCE [LARGE SCALE GENOMIC DNA]</scope>
    <source>
        <strain evidence="1 2">YB22</strain>
    </source>
</reference>